<feature type="compositionally biased region" description="Basic residues" evidence="1">
    <location>
        <begin position="57"/>
        <end position="68"/>
    </location>
</feature>
<evidence type="ECO:0000256" key="2">
    <source>
        <dbReference type="SAM" id="SignalP"/>
    </source>
</evidence>
<feature type="compositionally biased region" description="Low complexity" evidence="1">
    <location>
        <begin position="41"/>
        <end position="53"/>
    </location>
</feature>
<dbReference type="AlphaFoldDB" id="A0A844SZR6"/>
<feature type="chain" id="PRO_5032277548" evidence="2">
    <location>
        <begin position="22"/>
        <end position="68"/>
    </location>
</feature>
<evidence type="ECO:0000256" key="1">
    <source>
        <dbReference type="SAM" id="MobiDB-lite"/>
    </source>
</evidence>
<keyword evidence="2" id="KW-0732">Signal</keyword>
<name>A0A844SZR6_9BRAD</name>
<evidence type="ECO:0000313" key="4">
    <source>
        <dbReference type="Proteomes" id="UP000436468"/>
    </source>
</evidence>
<feature type="signal peptide" evidence="2">
    <location>
        <begin position="1"/>
        <end position="21"/>
    </location>
</feature>
<evidence type="ECO:0000313" key="3">
    <source>
        <dbReference type="EMBL" id="MVT70855.1"/>
    </source>
</evidence>
<organism evidence="3 4">
    <name type="scientific">Bradyrhizobium pachyrhizi</name>
    <dbReference type="NCBI Taxonomy" id="280333"/>
    <lineage>
        <taxon>Bacteria</taxon>
        <taxon>Pseudomonadati</taxon>
        <taxon>Pseudomonadota</taxon>
        <taxon>Alphaproteobacteria</taxon>
        <taxon>Hyphomicrobiales</taxon>
        <taxon>Nitrobacteraceae</taxon>
        <taxon>Bradyrhizobium</taxon>
    </lineage>
</organism>
<sequence length="68" mass="7116">MKRSSIMLLTLVALAAGPVRAAPPTVTPSPGYDARLQEQRAAAAAASRAAAPAHKSVAPRHHERTRAH</sequence>
<reference evidence="3 4" key="1">
    <citation type="submission" date="2019-12" db="EMBL/GenBank/DDBJ databases">
        <title>Draft genome sequences Bradyrhizobium cajani AMBPC1010, Bradyrhizobium pachyrhizi AMBPC1040 and Bradyrhizobium yuanmingense ALSPC3051, three plant growth promoting strains isolated from nodules of Cajanus cajan L. in Dominican Republic.</title>
        <authorList>
            <person name="Flores-Felix J.D."/>
            <person name="Araujo J."/>
            <person name="Diaz-Alcantara C."/>
            <person name="Gonzalez-Andres F."/>
            <person name="Velazquez E."/>
        </authorList>
    </citation>
    <scope>NUCLEOTIDE SEQUENCE [LARGE SCALE GENOMIC DNA]</scope>
    <source>
        <strain evidence="3 4">1040</strain>
    </source>
</reference>
<accession>A0A844SZR6</accession>
<dbReference type="RefSeq" id="WP_157348574.1">
    <property type="nucleotide sequence ID" value="NZ_WQNF01000052.1"/>
</dbReference>
<gene>
    <name evidence="3" type="ORF">GPL21_37990</name>
</gene>
<comment type="caution">
    <text evidence="3">The sequence shown here is derived from an EMBL/GenBank/DDBJ whole genome shotgun (WGS) entry which is preliminary data.</text>
</comment>
<dbReference type="Proteomes" id="UP000436468">
    <property type="component" value="Unassembled WGS sequence"/>
</dbReference>
<dbReference type="EMBL" id="WQNF01000052">
    <property type="protein sequence ID" value="MVT70855.1"/>
    <property type="molecule type" value="Genomic_DNA"/>
</dbReference>
<feature type="region of interest" description="Disordered" evidence="1">
    <location>
        <begin position="38"/>
        <end position="68"/>
    </location>
</feature>
<proteinExistence type="predicted"/>
<keyword evidence="4" id="KW-1185">Reference proteome</keyword>
<protein>
    <submittedName>
        <fullName evidence="3">Uncharacterized protein</fullName>
    </submittedName>
</protein>